<dbReference type="HAMAP" id="MF_00163">
    <property type="entry name" value="Pep_deformylase"/>
    <property type="match status" value="1"/>
</dbReference>
<evidence type="ECO:0000256" key="1">
    <source>
        <dbReference type="ARBA" id="ARBA00010759"/>
    </source>
</evidence>
<dbReference type="CDD" id="cd00487">
    <property type="entry name" value="Pep_deformylase"/>
    <property type="match status" value="1"/>
</dbReference>
<evidence type="ECO:0008006" key="3">
    <source>
        <dbReference type="Google" id="ProtNLM"/>
    </source>
</evidence>
<dbReference type="GO" id="GO:0042586">
    <property type="term" value="F:peptide deformylase activity"/>
    <property type="evidence" value="ECO:0007669"/>
    <property type="project" value="InterPro"/>
</dbReference>
<evidence type="ECO:0000313" key="2">
    <source>
        <dbReference type="EMBL" id="SVA63581.1"/>
    </source>
</evidence>
<dbReference type="PANTHER" id="PTHR10458:SF22">
    <property type="entry name" value="PEPTIDE DEFORMYLASE"/>
    <property type="match status" value="1"/>
</dbReference>
<dbReference type="PRINTS" id="PR01576">
    <property type="entry name" value="PDEFORMYLASE"/>
</dbReference>
<sequence>MFDTMYEEDGIGLAANQIGEDLNLFVIDISHKDEAEKPRVFINSKIIDKKGECLSVEGCLSIPGIQVELKRSEFITLQYYSLEGEQKKREFNDLMARAIQHEMDHLNGIFIVDRISDLVKMQYKKDLKEIEEDALKESKVREKIQGIVL</sequence>
<dbReference type="NCBIfam" id="NF001159">
    <property type="entry name" value="PRK00150.1-3"/>
    <property type="match status" value="1"/>
</dbReference>
<dbReference type="Gene3D" id="3.90.45.10">
    <property type="entry name" value="Peptide deformylase"/>
    <property type="match status" value="1"/>
</dbReference>
<dbReference type="InterPro" id="IPR036821">
    <property type="entry name" value="Peptide_deformylase_sf"/>
</dbReference>
<dbReference type="PIRSF" id="PIRSF004749">
    <property type="entry name" value="Pep_def"/>
    <property type="match status" value="1"/>
</dbReference>
<dbReference type="NCBIfam" id="TIGR00079">
    <property type="entry name" value="pept_deformyl"/>
    <property type="match status" value="1"/>
</dbReference>
<accession>A0A381XGI4</accession>
<comment type="similarity">
    <text evidence="1">Belongs to the polypeptide deformylase family.</text>
</comment>
<proteinExistence type="inferred from homology"/>
<reference evidence="2" key="1">
    <citation type="submission" date="2018-05" db="EMBL/GenBank/DDBJ databases">
        <authorList>
            <person name="Lanie J.A."/>
            <person name="Ng W.-L."/>
            <person name="Kazmierczak K.M."/>
            <person name="Andrzejewski T.M."/>
            <person name="Davidsen T.M."/>
            <person name="Wayne K.J."/>
            <person name="Tettelin H."/>
            <person name="Glass J.I."/>
            <person name="Rusch D."/>
            <person name="Podicherti R."/>
            <person name="Tsui H.-C.T."/>
            <person name="Winkler M.E."/>
        </authorList>
    </citation>
    <scope>NUCLEOTIDE SEQUENCE</scope>
</reference>
<dbReference type="EMBL" id="UINC01015019">
    <property type="protein sequence ID" value="SVA63581.1"/>
    <property type="molecule type" value="Genomic_DNA"/>
</dbReference>
<dbReference type="PANTHER" id="PTHR10458">
    <property type="entry name" value="PEPTIDE DEFORMYLASE"/>
    <property type="match status" value="1"/>
</dbReference>
<organism evidence="2">
    <name type="scientific">marine metagenome</name>
    <dbReference type="NCBI Taxonomy" id="408172"/>
    <lineage>
        <taxon>unclassified sequences</taxon>
        <taxon>metagenomes</taxon>
        <taxon>ecological metagenomes</taxon>
    </lineage>
</organism>
<dbReference type="InterPro" id="IPR023635">
    <property type="entry name" value="Peptide_deformylase"/>
</dbReference>
<dbReference type="AlphaFoldDB" id="A0A381XGI4"/>
<protein>
    <recommendedName>
        <fullName evidence="3">Peptide deformylase</fullName>
    </recommendedName>
</protein>
<dbReference type="SUPFAM" id="SSF56420">
    <property type="entry name" value="Peptide deformylase"/>
    <property type="match status" value="1"/>
</dbReference>
<dbReference type="Pfam" id="PF01327">
    <property type="entry name" value="Pep_deformylase"/>
    <property type="match status" value="1"/>
</dbReference>
<gene>
    <name evidence="2" type="ORF">METZ01_LOCUS116435</name>
</gene>
<name>A0A381XGI4_9ZZZZ</name>